<evidence type="ECO:0000313" key="2">
    <source>
        <dbReference type="Proteomes" id="UP000327493"/>
    </source>
</evidence>
<proteinExistence type="predicted"/>
<organism evidence="1 2">
    <name type="scientific">Etheostoma spectabile</name>
    <name type="common">orangethroat darter</name>
    <dbReference type="NCBI Taxonomy" id="54343"/>
    <lineage>
        <taxon>Eukaryota</taxon>
        <taxon>Metazoa</taxon>
        <taxon>Chordata</taxon>
        <taxon>Craniata</taxon>
        <taxon>Vertebrata</taxon>
        <taxon>Euteleostomi</taxon>
        <taxon>Actinopterygii</taxon>
        <taxon>Neopterygii</taxon>
        <taxon>Teleostei</taxon>
        <taxon>Neoteleostei</taxon>
        <taxon>Acanthomorphata</taxon>
        <taxon>Eupercaria</taxon>
        <taxon>Perciformes</taxon>
        <taxon>Percoidei</taxon>
        <taxon>Percidae</taxon>
        <taxon>Etheostomatinae</taxon>
        <taxon>Etheostoma</taxon>
    </lineage>
</organism>
<comment type="caution">
    <text evidence="1">The sequence shown here is derived from an EMBL/GenBank/DDBJ whole genome shotgun (WGS) entry which is preliminary data.</text>
</comment>
<reference evidence="1 2" key="1">
    <citation type="submission" date="2019-08" db="EMBL/GenBank/DDBJ databases">
        <title>A chromosome-level genome assembly, high-density linkage maps, and genome scans reveal the genomic architecture of hybrid incompatibilities underlying speciation via character displacement in darters (Percidae: Etheostominae).</title>
        <authorList>
            <person name="Moran R.L."/>
            <person name="Catchen J.M."/>
            <person name="Fuller R.C."/>
        </authorList>
    </citation>
    <scope>NUCLEOTIDE SEQUENCE [LARGE SCALE GENOMIC DNA]</scope>
    <source>
        <strain evidence="1">EspeVRDwgs_2016</strain>
        <tissue evidence="1">Muscle</tissue>
    </source>
</reference>
<protein>
    <submittedName>
        <fullName evidence="1">Uncharacterized protein</fullName>
    </submittedName>
</protein>
<evidence type="ECO:0000313" key="1">
    <source>
        <dbReference type="EMBL" id="KAA8588509.1"/>
    </source>
</evidence>
<sequence>MFIISMWKTEAREYSPSTTSCDGIPVSAHAPAISQVHYICTQFPSPPPLVAPRRSSVPAKRNVTAPPQPSFTAITGQISLSNAPIHFYCCVTVRSVPFPLIREHSEGRLRCSQPQSKLLCLGDTRSSRAARSHHGDTVLHLPPQLGSASQCPLQERRIHTEVKKAKLQIRSSVELGIVNVTPGSKAVEFQYATQRRGRYRPCRHSGVVCLRSWSSEVADKAVMGEAACGASRASPGWCDKTRTPDLKHSIRPDYRIKDLTPAVTRSTLQSNDRHSLTLIKGGQ</sequence>
<dbReference type="Proteomes" id="UP000327493">
    <property type="component" value="Chromosome 10"/>
</dbReference>
<dbReference type="EMBL" id="VOFY01000010">
    <property type="protein sequence ID" value="KAA8588509.1"/>
    <property type="molecule type" value="Genomic_DNA"/>
</dbReference>
<gene>
    <name evidence="1" type="ORF">FQN60_009854</name>
</gene>
<accession>A0A5J5D4W6</accession>
<feature type="non-terminal residue" evidence="1">
    <location>
        <position position="283"/>
    </location>
</feature>
<keyword evidence="2" id="KW-1185">Reference proteome</keyword>
<dbReference type="AlphaFoldDB" id="A0A5J5D4W6"/>
<name>A0A5J5D4W6_9PERO</name>